<feature type="domain" description="Glycosyltransferase subfamily 4-like N-terminal" evidence="2">
    <location>
        <begin position="12"/>
        <end position="152"/>
    </location>
</feature>
<evidence type="ECO:0000259" key="2">
    <source>
        <dbReference type="Pfam" id="PF13439"/>
    </source>
</evidence>
<dbReference type="PANTHER" id="PTHR12526">
    <property type="entry name" value="GLYCOSYLTRANSFERASE"/>
    <property type="match status" value="1"/>
</dbReference>
<evidence type="ECO:0000313" key="6">
    <source>
        <dbReference type="Proteomes" id="UP001331664"/>
    </source>
</evidence>
<accession>A0A1X9SV32</accession>
<dbReference type="Proteomes" id="UP000194260">
    <property type="component" value="Chromosome"/>
</dbReference>
<dbReference type="RefSeq" id="WP_086237033.1">
    <property type="nucleotide sequence ID" value="NZ_CP018789.1"/>
</dbReference>
<dbReference type="Gene3D" id="3.40.50.2000">
    <property type="entry name" value="Glycogen Phosphorylase B"/>
    <property type="match status" value="2"/>
</dbReference>
<dbReference type="GO" id="GO:0016757">
    <property type="term" value="F:glycosyltransferase activity"/>
    <property type="evidence" value="ECO:0007669"/>
    <property type="project" value="UniProtKB-KW"/>
</dbReference>
<dbReference type="AlphaFoldDB" id="A0A1X9SV32"/>
<dbReference type="KEGG" id="camy:CSUIS_0196"/>
<name>A0A1X9SV32_9BACT</name>
<reference evidence="4 6" key="3">
    <citation type="submission" date="2024-01" db="EMBL/GenBank/DDBJ databases">
        <title>Campylobacter porcellus sp. nov.</title>
        <authorList>
            <person name="Papic B."/>
            <person name="Gruntar I."/>
        </authorList>
    </citation>
    <scope>NUCLEOTIDE SEQUENCE [LARGE SCALE GENOMIC DNA]</scope>
    <source>
        <strain evidence="4 6">CX2-4855-23</strain>
    </source>
</reference>
<dbReference type="EMBL" id="CP018789">
    <property type="protein sequence ID" value="ARR00043.1"/>
    <property type="molecule type" value="Genomic_DNA"/>
</dbReference>
<evidence type="ECO:0000259" key="1">
    <source>
        <dbReference type="Pfam" id="PF00534"/>
    </source>
</evidence>
<dbReference type="InterPro" id="IPR028098">
    <property type="entry name" value="Glyco_trans_4-like_N"/>
</dbReference>
<dbReference type="STRING" id="1660073.CSUIS_0196"/>
<dbReference type="Pfam" id="PF00534">
    <property type="entry name" value="Glycos_transf_1"/>
    <property type="match status" value="1"/>
</dbReference>
<evidence type="ECO:0000313" key="3">
    <source>
        <dbReference type="EMBL" id="ARR00043.1"/>
    </source>
</evidence>
<dbReference type="PANTHER" id="PTHR12526:SF630">
    <property type="entry name" value="GLYCOSYLTRANSFERASE"/>
    <property type="match status" value="1"/>
</dbReference>
<keyword evidence="4" id="KW-0328">Glycosyltransferase</keyword>
<evidence type="ECO:0000313" key="4">
    <source>
        <dbReference type="EMBL" id="MEE3744103.1"/>
    </source>
</evidence>
<evidence type="ECO:0000313" key="5">
    <source>
        <dbReference type="Proteomes" id="UP000194260"/>
    </source>
</evidence>
<keyword evidence="6" id="KW-1185">Reference proteome</keyword>
<reference evidence="5" key="1">
    <citation type="journal article" date="2017" name="Genome Biol. Evol.">
        <title>Comparative Genomic Analysis Identifies a Campylobacter Clade Deficient in Selenium Metabolism.</title>
        <authorList>
            <person name="Miller W.G."/>
            <person name="Yee E."/>
            <person name="Lopes B.S."/>
            <person name="Chapman M.H."/>
            <person name="Huynh S."/>
            <person name="Bono J.L."/>
            <person name="Parker C.T."/>
            <person name="Strachan N.J.C."/>
            <person name="Forbes K.J."/>
        </authorList>
    </citation>
    <scope>NUCLEOTIDE SEQUENCE [LARGE SCALE GENOMIC DNA]</scope>
    <source>
        <strain evidence="5">RM6137</strain>
    </source>
</reference>
<organism evidence="3 5">
    <name type="scientific">Campylobacter porcelli</name>
    <dbReference type="NCBI Taxonomy" id="1660073"/>
    <lineage>
        <taxon>Bacteria</taxon>
        <taxon>Pseudomonadati</taxon>
        <taxon>Campylobacterota</taxon>
        <taxon>Epsilonproteobacteria</taxon>
        <taxon>Campylobacterales</taxon>
        <taxon>Campylobacteraceae</taxon>
        <taxon>Campylobacter</taxon>
    </lineage>
</organism>
<protein>
    <submittedName>
        <fullName evidence="3 4">Glycosyltransferase</fullName>
        <ecNumber evidence="4">2.4.-.-</ecNumber>
    </submittedName>
</protein>
<dbReference type="Pfam" id="PF13439">
    <property type="entry name" value="Glyco_transf_4"/>
    <property type="match status" value="1"/>
</dbReference>
<gene>
    <name evidence="3" type="ORF">CSUIS_0196</name>
    <name evidence="4" type="ORF">V2I23_02175</name>
</gene>
<dbReference type="EMBL" id="JAZBRD010000002">
    <property type="protein sequence ID" value="MEE3744103.1"/>
    <property type="molecule type" value="Genomic_DNA"/>
</dbReference>
<feature type="domain" description="Glycosyl transferase family 1" evidence="1">
    <location>
        <begin position="173"/>
        <end position="322"/>
    </location>
</feature>
<dbReference type="SUPFAM" id="SSF53756">
    <property type="entry name" value="UDP-Glycosyltransferase/glycogen phosphorylase"/>
    <property type="match status" value="1"/>
</dbReference>
<sequence length="346" mass="39349">MRVGFVITTLGFGGAERVLSLIANRLSYEYSVDIIKFDNQKPFYEIEKSIKIINLPALNGGFLVNLKKRFSKIFALRKIFKSSKYDIIISFMDSTNLLCLMANLGSKQRLIITEHSHHSLLSWKWKIAKRLLYPLCDGLSVLSRSDYQYYSYVKNRSVIYNPFFGDIDGKSQDRKENLILFVGRLENIKGCDIFLNSLKYCNLGNYAVEICGDGGEFKRLKDEFSSDKIKFLGRISDIQSHYKRAKIIVSSSRNEGLGNALIEACFYKVARVATPTIGACELICDGEDGLISDDFSPKSLAKKLNLVINDENLRDKLAKNGFNSRAKFGLENIYQDWLNLINKAIK</sequence>
<reference evidence="3" key="2">
    <citation type="journal article" date="2017" name="Genome Biol. Evol.">
        <title>Comparative genomic analysis identifies a Campylobacter clade deficient in selenium metabolism.</title>
        <authorList>
            <person name="Miller W.G."/>
            <person name="Yee E."/>
            <person name="Lopes B.S."/>
            <person name="Chapman M.H."/>
            <person name="Huynh S."/>
            <person name="Bono J.L."/>
            <person name="Parker C.T."/>
            <person name="Strachan N.J.C."/>
            <person name="Forbes K.J."/>
        </authorList>
    </citation>
    <scope>NUCLEOTIDE SEQUENCE [LARGE SCALE GENOMIC DNA]</scope>
    <source>
        <strain evidence="3">RM6137</strain>
    </source>
</reference>
<proteinExistence type="predicted"/>
<keyword evidence="3" id="KW-0808">Transferase</keyword>
<dbReference type="EC" id="2.4.-.-" evidence="4"/>
<dbReference type="InterPro" id="IPR001296">
    <property type="entry name" value="Glyco_trans_1"/>
</dbReference>
<dbReference type="Proteomes" id="UP001331664">
    <property type="component" value="Unassembled WGS sequence"/>
</dbReference>